<dbReference type="PANTHER" id="PTHR35525:SF3">
    <property type="entry name" value="BLL6575 PROTEIN"/>
    <property type="match status" value="1"/>
</dbReference>
<dbReference type="InterPro" id="IPR021005">
    <property type="entry name" value="Znf_CGNR"/>
</dbReference>
<comment type="caution">
    <text evidence="2">The sequence shown here is derived from an EMBL/GenBank/DDBJ whole genome shotgun (WGS) entry which is preliminary data.</text>
</comment>
<dbReference type="EMBL" id="BOPG01000064">
    <property type="protein sequence ID" value="GIJ61230.1"/>
    <property type="molecule type" value="Genomic_DNA"/>
</dbReference>
<dbReference type="InterPro" id="IPR023286">
    <property type="entry name" value="ABATE_dom_sf"/>
</dbReference>
<dbReference type="Gene3D" id="1.10.3300.10">
    <property type="entry name" value="Jann2411-like domain"/>
    <property type="match status" value="1"/>
</dbReference>
<reference evidence="2" key="1">
    <citation type="submission" date="2021-01" db="EMBL/GenBank/DDBJ databases">
        <title>Whole genome shotgun sequence of Virgisporangium aurantiacum NBRC 16421.</title>
        <authorList>
            <person name="Komaki H."/>
            <person name="Tamura T."/>
        </authorList>
    </citation>
    <scope>NUCLEOTIDE SEQUENCE</scope>
    <source>
        <strain evidence="2">NBRC 16421</strain>
    </source>
</reference>
<organism evidence="2 3">
    <name type="scientific">Virgisporangium aurantiacum</name>
    <dbReference type="NCBI Taxonomy" id="175570"/>
    <lineage>
        <taxon>Bacteria</taxon>
        <taxon>Bacillati</taxon>
        <taxon>Actinomycetota</taxon>
        <taxon>Actinomycetes</taxon>
        <taxon>Micromonosporales</taxon>
        <taxon>Micromonosporaceae</taxon>
        <taxon>Virgisporangium</taxon>
    </lineage>
</organism>
<dbReference type="PANTHER" id="PTHR35525">
    <property type="entry name" value="BLL6575 PROTEIN"/>
    <property type="match status" value="1"/>
</dbReference>
<dbReference type="InterPro" id="IPR010852">
    <property type="entry name" value="ABATE"/>
</dbReference>
<accession>A0A8J3ZG35</accession>
<name>A0A8J3ZG35_9ACTN</name>
<dbReference type="AlphaFoldDB" id="A0A8J3ZG35"/>
<evidence type="ECO:0000313" key="3">
    <source>
        <dbReference type="Proteomes" id="UP000612585"/>
    </source>
</evidence>
<gene>
    <name evidence="2" type="ORF">Vau01_087460</name>
</gene>
<dbReference type="Pfam" id="PF07336">
    <property type="entry name" value="ABATE"/>
    <property type="match status" value="1"/>
</dbReference>
<dbReference type="Proteomes" id="UP000612585">
    <property type="component" value="Unassembled WGS sequence"/>
</dbReference>
<dbReference type="Pfam" id="PF11706">
    <property type="entry name" value="zf-CGNR"/>
    <property type="match status" value="1"/>
</dbReference>
<evidence type="ECO:0000313" key="2">
    <source>
        <dbReference type="EMBL" id="GIJ61230.1"/>
    </source>
</evidence>
<proteinExistence type="predicted"/>
<feature type="domain" description="Zinc finger CGNR" evidence="1">
    <location>
        <begin position="136"/>
        <end position="177"/>
    </location>
</feature>
<protein>
    <recommendedName>
        <fullName evidence="1">Zinc finger CGNR domain-containing protein</fullName>
    </recommendedName>
</protein>
<evidence type="ECO:0000259" key="1">
    <source>
        <dbReference type="Pfam" id="PF11706"/>
    </source>
</evidence>
<keyword evidence="3" id="KW-1185">Reference proteome</keyword>
<sequence length="186" mass="20707">MSDEAAVPSSARLVRDFVNTYQLDLDEEYLTSTDRLRSWLAERGLVASDATLRPADLATAVTVREGLRSVLLGHAGHEPDPAALERLDRVLADVPLRLSLAAGPRLVPGGTRDVDRALAGLLDAIRRCAEEHTWERLKVCASDACRWAYYDTSRNQTRRWCSMAVCGNSVKMRRAYAVRRARRAEA</sequence>
<dbReference type="RefSeq" id="WP_204006045.1">
    <property type="nucleotide sequence ID" value="NZ_BOPG01000064.1"/>
</dbReference>
<dbReference type="SUPFAM" id="SSF160904">
    <property type="entry name" value="Jann2411-like"/>
    <property type="match status" value="1"/>
</dbReference>